<organism evidence="1 2">
    <name type="scientific">Faecalibacterium cf. prausnitzii KLE1255</name>
    <dbReference type="NCBI Taxonomy" id="748224"/>
    <lineage>
        <taxon>Bacteria</taxon>
        <taxon>Bacillati</taxon>
        <taxon>Bacillota</taxon>
        <taxon>Clostridia</taxon>
        <taxon>Eubacteriales</taxon>
        <taxon>Oscillospiraceae</taxon>
        <taxon>Faecalibacterium</taxon>
    </lineage>
</organism>
<protein>
    <submittedName>
        <fullName evidence="1">Uncharacterized protein</fullName>
    </submittedName>
</protein>
<comment type="caution">
    <text evidence="1">The sequence shown here is derived from an EMBL/GenBank/DDBJ whole genome shotgun (WGS) entry which is preliminary data.</text>
</comment>
<name>E2ZF80_9FIRM</name>
<sequence length="44" mass="4999">MACPPCRAFLSAYLIISSGFYASILRWDEAIFAQVIDFSLWILV</sequence>
<dbReference type="AlphaFoldDB" id="E2ZF80"/>
<accession>E2ZF80</accession>
<reference evidence="1 2" key="1">
    <citation type="submission" date="2010-08" db="EMBL/GenBank/DDBJ databases">
        <authorList>
            <person name="Weinstock G."/>
            <person name="Sodergren E."/>
            <person name="Clifton S."/>
            <person name="Fulton L."/>
            <person name="Fulton B."/>
            <person name="Courtney L."/>
            <person name="Fronick C."/>
            <person name="Harrison M."/>
            <person name="Strong C."/>
            <person name="Farmer C."/>
            <person name="Delahaunty K."/>
            <person name="Markovic C."/>
            <person name="Hall O."/>
            <person name="Minx P."/>
            <person name="Tomlinson C."/>
            <person name="Mitreva M."/>
            <person name="Hou S."/>
            <person name="Chen J."/>
            <person name="Wollam A."/>
            <person name="Pepin K.H."/>
            <person name="Johnson M."/>
            <person name="Bhonagiri V."/>
            <person name="Zhang X."/>
            <person name="Suruliraj S."/>
            <person name="Warren W."/>
            <person name="Chinwalla A."/>
            <person name="Mardis E.R."/>
            <person name="Wilson R.K."/>
        </authorList>
    </citation>
    <scope>NUCLEOTIDE SEQUENCE [LARGE SCALE GENOMIC DNA]</scope>
    <source>
        <strain evidence="1 2">KLE1255</strain>
    </source>
</reference>
<evidence type="ECO:0000313" key="1">
    <source>
        <dbReference type="EMBL" id="EFQ08200.1"/>
    </source>
</evidence>
<dbReference type="Proteomes" id="UP000006028">
    <property type="component" value="Unassembled WGS sequence"/>
</dbReference>
<dbReference type="BioCyc" id="FCF748224-HMP:GTSS-1636-MONOMER"/>
<evidence type="ECO:0000313" key="2">
    <source>
        <dbReference type="Proteomes" id="UP000006028"/>
    </source>
</evidence>
<proteinExistence type="predicted"/>
<dbReference type="EMBL" id="AECU01000025">
    <property type="protein sequence ID" value="EFQ08200.1"/>
    <property type="molecule type" value="Genomic_DNA"/>
</dbReference>
<gene>
    <name evidence="1" type="ORF">HMPREF9436_00312</name>
</gene>
<dbReference type="HOGENOM" id="CLU_3216492_0_0_9"/>